<feature type="transmembrane region" description="Helical" evidence="1">
    <location>
        <begin position="583"/>
        <end position="606"/>
    </location>
</feature>
<evidence type="ECO:0000313" key="3">
    <source>
        <dbReference type="EMBL" id="GAV08899.1"/>
    </source>
</evidence>
<organism evidence="3 4">
    <name type="scientific">Ramazzottius varieornatus</name>
    <name type="common">Water bear</name>
    <name type="synonym">Tardigrade</name>
    <dbReference type="NCBI Taxonomy" id="947166"/>
    <lineage>
        <taxon>Eukaryota</taxon>
        <taxon>Metazoa</taxon>
        <taxon>Ecdysozoa</taxon>
        <taxon>Tardigrada</taxon>
        <taxon>Eutardigrada</taxon>
        <taxon>Parachela</taxon>
        <taxon>Hypsibioidea</taxon>
        <taxon>Ramazzottiidae</taxon>
        <taxon>Ramazzottius</taxon>
    </lineage>
</organism>
<sequence>MAGHINWIALLVLLPLTGQTRNADDREITDLLHSSNFSVRGWYDQMENDAFLVRPDVVRADAIELTCSKEVWKNTTPNMTQEGINLDADSDFSATYGSFAFRAQLPVKGYGSAEFSLVSTDCPLTNCTTALNGRTTGLLLYEDSPRTVEIKVNYLNPNIPSQLLAQAVTVDRPNRTISGFHVYEVSWSRNFVAWFFDGTMVANFTNRLLLPRTRHFARIELYCLNNTMNQAEREETTLAVDKITYQRMPDDEVWKDTQQSLFPAPAVTWNETSVGPVREVYLFAYDDDVAMYFDDIRTVPGCNCNKTLDDWVFNFVGDAWRYVSQAYRLLNLTTDHRLQALLYVGKGEGCHFMSHLGRYSYVLNCGSNDSRAWDVQTDSPVKASLSQAITNLTVLVAGGVYGNPMLSIDQSGIVQGIVQYDLFRSLNEVDLARSLLSLKINKFQNAPRSYSYWLRDWYLPVYSDHGQAAVLQRVFTLLAEHFPTITDRSGMRRYSRNMANLAELVHFWSGAANASLRTVAGNAFGWSKTDEKELLQAQNDFPDIHYADDENYLMTQATVSLDLVEFATPTHSSTQFTQLNFTLLQSILIPLVIVTTVGTLLGFYCARRKRSQAKVLGANQKAPNKYISSVPLSHLNPDIIKLLDDDTKRFLLPSRNLQKIKCGMSTTEC</sequence>
<evidence type="ECO:0000256" key="2">
    <source>
        <dbReference type="SAM" id="SignalP"/>
    </source>
</evidence>
<proteinExistence type="predicted"/>
<keyword evidence="1" id="KW-0472">Membrane</keyword>
<protein>
    <submittedName>
        <fullName evidence="3">Uncharacterized protein</fullName>
    </submittedName>
</protein>
<comment type="caution">
    <text evidence="3">The sequence shown here is derived from an EMBL/GenBank/DDBJ whole genome shotgun (WGS) entry which is preliminary data.</text>
</comment>
<dbReference type="AlphaFoldDB" id="A0A1D1WBC3"/>
<keyword evidence="1" id="KW-1133">Transmembrane helix</keyword>
<evidence type="ECO:0000313" key="4">
    <source>
        <dbReference type="Proteomes" id="UP000186922"/>
    </source>
</evidence>
<dbReference type="InterPro" id="IPR013320">
    <property type="entry name" value="ConA-like_dom_sf"/>
</dbReference>
<gene>
    <name evidence="3" type="primary">RvY_18525</name>
    <name evidence="3" type="synonym">RvY_18525.1</name>
    <name evidence="3" type="ORF">RvY_18525-1</name>
</gene>
<dbReference type="SUPFAM" id="SSF49899">
    <property type="entry name" value="Concanavalin A-like lectins/glucanases"/>
    <property type="match status" value="1"/>
</dbReference>
<feature type="signal peptide" evidence="2">
    <location>
        <begin position="1"/>
        <end position="22"/>
    </location>
</feature>
<keyword evidence="4" id="KW-1185">Reference proteome</keyword>
<feature type="chain" id="PRO_5008899367" evidence="2">
    <location>
        <begin position="23"/>
        <end position="669"/>
    </location>
</feature>
<accession>A0A1D1WBC3</accession>
<evidence type="ECO:0000256" key="1">
    <source>
        <dbReference type="SAM" id="Phobius"/>
    </source>
</evidence>
<keyword evidence="2" id="KW-0732">Signal</keyword>
<name>A0A1D1WBC3_RAMVA</name>
<keyword evidence="1" id="KW-0812">Transmembrane</keyword>
<dbReference type="Gene3D" id="2.60.120.200">
    <property type="match status" value="1"/>
</dbReference>
<reference evidence="3 4" key="1">
    <citation type="journal article" date="2016" name="Nat. Commun.">
        <title>Extremotolerant tardigrade genome and improved radiotolerance of human cultured cells by tardigrade-unique protein.</title>
        <authorList>
            <person name="Hashimoto T."/>
            <person name="Horikawa D.D."/>
            <person name="Saito Y."/>
            <person name="Kuwahara H."/>
            <person name="Kozuka-Hata H."/>
            <person name="Shin-I T."/>
            <person name="Minakuchi Y."/>
            <person name="Ohishi K."/>
            <person name="Motoyama A."/>
            <person name="Aizu T."/>
            <person name="Enomoto A."/>
            <person name="Kondo K."/>
            <person name="Tanaka S."/>
            <person name="Hara Y."/>
            <person name="Koshikawa S."/>
            <person name="Sagara H."/>
            <person name="Miura T."/>
            <person name="Yokobori S."/>
            <person name="Miyagawa K."/>
            <person name="Suzuki Y."/>
            <person name="Kubo T."/>
            <person name="Oyama M."/>
            <person name="Kohara Y."/>
            <person name="Fujiyama A."/>
            <person name="Arakawa K."/>
            <person name="Katayama T."/>
            <person name="Toyoda A."/>
            <person name="Kunieda T."/>
        </authorList>
    </citation>
    <scope>NUCLEOTIDE SEQUENCE [LARGE SCALE GENOMIC DNA]</scope>
    <source>
        <strain evidence="3 4">YOKOZUNA-1</strain>
    </source>
</reference>
<dbReference type="Proteomes" id="UP000186922">
    <property type="component" value="Unassembled WGS sequence"/>
</dbReference>
<dbReference type="EMBL" id="BDGG01000019">
    <property type="protein sequence ID" value="GAV08899.1"/>
    <property type="molecule type" value="Genomic_DNA"/>
</dbReference>